<dbReference type="Proteomes" id="UP000593573">
    <property type="component" value="Unassembled WGS sequence"/>
</dbReference>
<keyword evidence="2" id="KW-1185">Reference proteome</keyword>
<organism evidence="1 2">
    <name type="scientific">Gossypium klotzschianum</name>
    <dbReference type="NCBI Taxonomy" id="34286"/>
    <lineage>
        <taxon>Eukaryota</taxon>
        <taxon>Viridiplantae</taxon>
        <taxon>Streptophyta</taxon>
        <taxon>Embryophyta</taxon>
        <taxon>Tracheophyta</taxon>
        <taxon>Spermatophyta</taxon>
        <taxon>Magnoliopsida</taxon>
        <taxon>eudicotyledons</taxon>
        <taxon>Gunneridae</taxon>
        <taxon>Pentapetalae</taxon>
        <taxon>rosids</taxon>
        <taxon>malvids</taxon>
        <taxon>Malvales</taxon>
        <taxon>Malvaceae</taxon>
        <taxon>Malvoideae</taxon>
        <taxon>Gossypium</taxon>
    </lineage>
</organism>
<accession>A0A7J8U0F9</accession>
<protein>
    <submittedName>
        <fullName evidence="1">Uncharacterized protein</fullName>
    </submittedName>
</protein>
<gene>
    <name evidence="1" type="ORF">Goklo_028155</name>
</gene>
<comment type="caution">
    <text evidence="1">The sequence shown here is derived from an EMBL/GenBank/DDBJ whole genome shotgun (WGS) entry which is preliminary data.</text>
</comment>
<proteinExistence type="predicted"/>
<dbReference type="AlphaFoldDB" id="A0A7J8U0F9"/>
<evidence type="ECO:0000313" key="1">
    <source>
        <dbReference type="EMBL" id="MBA0643905.1"/>
    </source>
</evidence>
<dbReference type="EMBL" id="JABFAB010000003">
    <property type="protein sequence ID" value="MBA0643905.1"/>
    <property type="molecule type" value="Genomic_DNA"/>
</dbReference>
<reference evidence="1 2" key="1">
    <citation type="journal article" date="2019" name="Genome Biol. Evol.">
        <title>Insights into the evolution of the New World diploid cottons (Gossypium, subgenus Houzingenia) based on genome sequencing.</title>
        <authorList>
            <person name="Grover C.E."/>
            <person name="Arick M.A. 2nd"/>
            <person name="Thrash A."/>
            <person name="Conover J.L."/>
            <person name="Sanders W.S."/>
            <person name="Peterson D.G."/>
            <person name="Frelichowski J.E."/>
            <person name="Scheffler J.A."/>
            <person name="Scheffler B.E."/>
            <person name="Wendel J.F."/>
        </authorList>
    </citation>
    <scope>NUCLEOTIDE SEQUENCE [LARGE SCALE GENOMIC DNA]</scope>
    <source>
        <strain evidence="1">57</strain>
        <tissue evidence="1">Leaf</tissue>
    </source>
</reference>
<name>A0A7J8U0F9_9ROSI</name>
<evidence type="ECO:0000313" key="2">
    <source>
        <dbReference type="Proteomes" id="UP000593573"/>
    </source>
</evidence>
<sequence length="35" mass="4219">MRFYRVTVRVTYLSTFSLSSLKTKTLPYVKLLKYD</sequence>